<organism evidence="3">
    <name type="scientific">Cyprideis torosa</name>
    <dbReference type="NCBI Taxonomy" id="163714"/>
    <lineage>
        <taxon>Eukaryota</taxon>
        <taxon>Metazoa</taxon>
        <taxon>Ecdysozoa</taxon>
        <taxon>Arthropoda</taxon>
        <taxon>Crustacea</taxon>
        <taxon>Oligostraca</taxon>
        <taxon>Ostracoda</taxon>
        <taxon>Podocopa</taxon>
        <taxon>Podocopida</taxon>
        <taxon>Cytherocopina</taxon>
        <taxon>Cytheroidea</taxon>
        <taxon>Cytherideidae</taxon>
        <taxon>Cyprideis</taxon>
    </lineage>
</organism>
<feature type="compositionally biased region" description="Gly residues" evidence="2">
    <location>
        <begin position="614"/>
        <end position="628"/>
    </location>
</feature>
<keyword evidence="1" id="KW-0175">Coiled coil</keyword>
<feature type="compositionally biased region" description="Gly residues" evidence="2">
    <location>
        <begin position="639"/>
        <end position="653"/>
    </location>
</feature>
<dbReference type="OrthoDB" id="2422440at2759"/>
<feature type="compositionally biased region" description="Polar residues" evidence="2">
    <location>
        <begin position="522"/>
        <end position="533"/>
    </location>
</feature>
<proteinExistence type="predicted"/>
<accession>A0A7R8W7C1</accession>
<dbReference type="AlphaFoldDB" id="A0A7R8W7C1"/>
<dbReference type="GO" id="GO:0005737">
    <property type="term" value="C:cytoplasm"/>
    <property type="evidence" value="ECO:0007669"/>
    <property type="project" value="TreeGrafter"/>
</dbReference>
<evidence type="ECO:0000256" key="2">
    <source>
        <dbReference type="SAM" id="MobiDB-lite"/>
    </source>
</evidence>
<reference evidence="3" key="1">
    <citation type="submission" date="2020-11" db="EMBL/GenBank/DDBJ databases">
        <authorList>
            <person name="Tran Van P."/>
        </authorList>
    </citation>
    <scope>NUCLEOTIDE SEQUENCE</scope>
</reference>
<feature type="region of interest" description="Disordered" evidence="2">
    <location>
        <begin position="608"/>
        <end position="666"/>
    </location>
</feature>
<dbReference type="GO" id="GO:0005634">
    <property type="term" value="C:nucleus"/>
    <property type="evidence" value="ECO:0007669"/>
    <property type="project" value="TreeGrafter"/>
</dbReference>
<sequence>MAKLVDVLKDEDTFQVRQLPLVVDEQLTMILQINDDCFGCDHGCDHGSLKRSDYQLFLQRINLLTREEVTRALRVPAKEVFTLLAQSVPCVGCRRSVERLFHDLAENGYPALEPLSIVDGDITVVPYLISSPRQLCQLFHAHAPKLSAIVKALPKSKKNQRCVLHSLDVQRSRPIGNWMDVWSAMADSCRDAVVILDTELLLETLEAYLRKHRFCVECRTKVLRAYSILVGEVDGEKEKGYQRDLYKNITRCNSRDIHLPPDAEYIKTLFNRAAPELLGNNDVARRDRHAKTIEIAQEEVLTCVGICLFERLHRIQQRRCEEELSWDILFCVGVDALKKNFQLALEEKQGISQLELLCQEISQQEEKSKERKEKQKMKKKIRKQRERENKENEQQLQQQQQGEKEECCCGGGGKEQGVGSSTPSLVAGAVENSGSGKEGEDSTCDGGGGQESDDGGDREGRVTPSEGDQQSKTKKKKNKKKREKKAAKNASVSWTPSPSLSPRHSPLKDISPTCPATMARSGLTNGSSAQDNPTFPFPASSADCGYSSGANNESGGSCEGSDIACSDSFCNHDGGPVAEWGDSCKHHEPHHTCEKTQHTCEKIQHTCEKTRSSPGGGKGAGAKEGGGCQLNSTRRSYLEGGGPGDRCNGGGGGSKKKSSSGQGKLACPCSSLVEMLKAEERDEDPVEGDTPLISELEIEEFQQHKNQINRQRMELRENLRQKFQKLCTSTNLSAPTGKA</sequence>
<evidence type="ECO:0000256" key="1">
    <source>
        <dbReference type="SAM" id="Coils"/>
    </source>
</evidence>
<dbReference type="PANTHER" id="PTHR13601">
    <property type="entry name" value="GAMETOGENETIN-BINDING PROTEIN 2"/>
    <property type="match status" value="1"/>
</dbReference>
<dbReference type="InterPro" id="IPR026073">
    <property type="entry name" value="GGNBP2"/>
</dbReference>
<feature type="region of interest" description="Disordered" evidence="2">
    <location>
        <begin position="367"/>
        <end position="398"/>
    </location>
</feature>
<protein>
    <submittedName>
        <fullName evidence="3">Uncharacterized protein</fullName>
    </submittedName>
</protein>
<dbReference type="EMBL" id="OB660633">
    <property type="protein sequence ID" value="CAD7225682.1"/>
    <property type="molecule type" value="Genomic_DNA"/>
</dbReference>
<feature type="region of interest" description="Disordered" evidence="2">
    <location>
        <begin position="412"/>
        <end position="541"/>
    </location>
</feature>
<feature type="compositionally biased region" description="Basic residues" evidence="2">
    <location>
        <begin position="472"/>
        <end position="487"/>
    </location>
</feature>
<feature type="coiled-coil region" evidence="1">
    <location>
        <begin position="698"/>
        <end position="725"/>
    </location>
</feature>
<evidence type="ECO:0000313" key="3">
    <source>
        <dbReference type="EMBL" id="CAD7225682.1"/>
    </source>
</evidence>
<dbReference type="PANTHER" id="PTHR13601:SF2">
    <property type="entry name" value="GAMETOGENETIN-BINDING PROTEIN 2"/>
    <property type="match status" value="1"/>
</dbReference>
<feature type="compositionally biased region" description="Basic residues" evidence="2">
    <location>
        <begin position="374"/>
        <end position="384"/>
    </location>
</feature>
<name>A0A7R8W7C1_9CRUS</name>
<gene>
    <name evidence="3" type="ORF">CTOB1V02_LOCUS3614</name>
</gene>